<organism evidence="1 2">
    <name type="scientific">Anaerotruncus colihominis</name>
    <dbReference type="NCBI Taxonomy" id="169435"/>
    <lineage>
        <taxon>Bacteria</taxon>
        <taxon>Bacillati</taxon>
        <taxon>Bacillota</taxon>
        <taxon>Clostridia</taxon>
        <taxon>Eubacteriales</taxon>
        <taxon>Oscillospiraceae</taxon>
        <taxon>Anaerotruncus</taxon>
    </lineage>
</organism>
<name>A0A845QKF4_9FIRM</name>
<accession>A0A845QKF4</accession>
<dbReference type="RefSeq" id="WP_160201819.1">
    <property type="nucleotide sequence ID" value="NZ_QXWK01000013.1"/>
</dbReference>
<proteinExistence type="predicted"/>
<gene>
    <name evidence="1" type="ORF">D0435_07715</name>
</gene>
<evidence type="ECO:0000313" key="2">
    <source>
        <dbReference type="Proteomes" id="UP000446866"/>
    </source>
</evidence>
<keyword evidence="2" id="KW-1185">Reference proteome</keyword>
<comment type="caution">
    <text evidence="1">The sequence shown here is derived from an EMBL/GenBank/DDBJ whole genome shotgun (WGS) entry which is preliminary data.</text>
</comment>
<dbReference type="EMBL" id="QXWK01000013">
    <property type="protein sequence ID" value="NBH61535.1"/>
    <property type="molecule type" value="Genomic_DNA"/>
</dbReference>
<sequence>MATWTNFCRTQQGKALDMKLISKEQPLRLTKAIAGAGRIDPAQLVSLAQQPEPKQQLVLLDKETNTDAAEITLPVLLTNKGLTESYHMQTLGIYAQDPDLGEILYMVSQTLAEEGEEIPTEAQQPAFSIQWNLCIKVSDTENVTVEVPQAGVLTELAADRRYAKAADFAELAEGVAGKAEKSAVVLGVVRAQSWDQTDKTYSFETEYPAGSYDLAVEPDSSCSEEQLEAWGSAKVVGSVSANVLKAFGDVPAVDVPVIMEVKRK</sequence>
<dbReference type="AlphaFoldDB" id="A0A845QKF4"/>
<reference evidence="1 2" key="1">
    <citation type="submission" date="2018-08" db="EMBL/GenBank/DDBJ databases">
        <title>Murine metabolic-syndrome-specific gut microbial biobank.</title>
        <authorList>
            <person name="Liu C."/>
        </authorList>
    </citation>
    <scope>NUCLEOTIDE SEQUENCE [LARGE SCALE GENOMIC DNA]</scope>
    <source>
        <strain evidence="1 2">28</strain>
    </source>
</reference>
<evidence type="ECO:0000313" key="1">
    <source>
        <dbReference type="EMBL" id="NBH61535.1"/>
    </source>
</evidence>
<dbReference type="Proteomes" id="UP000446866">
    <property type="component" value="Unassembled WGS sequence"/>
</dbReference>
<protein>
    <submittedName>
        <fullName evidence="1">Uncharacterized protein</fullName>
    </submittedName>
</protein>